<evidence type="ECO:0000256" key="7">
    <source>
        <dbReference type="ARBA" id="ARBA00023180"/>
    </source>
</evidence>
<evidence type="ECO:0000256" key="2">
    <source>
        <dbReference type="ARBA" id="ARBA00005375"/>
    </source>
</evidence>
<dbReference type="VEuPathDB" id="VectorBase:LDEU009068"/>
<evidence type="ECO:0000256" key="6">
    <source>
        <dbReference type="ARBA" id="ARBA00023157"/>
    </source>
</evidence>
<evidence type="ECO:0000313" key="9">
    <source>
        <dbReference type="Proteomes" id="UP000288716"/>
    </source>
</evidence>
<keyword evidence="9" id="KW-1185">Reference proteome</keyword>
<sequence length="254" mass="29485">HGEKIPVMSFPKDHCANYTFDALPGHLSTVRKTFWKFLKNIFNKKGKQRMFKLGTYLRKRYAMFLSDNPDELSVQSSSLDRCQESAALVVAGLYPPKGRQIWNTELMWQPISIRYQALEDDGVINIIFVLFDVIKILFRQMLNAASPCPNWFKELEKVQKSTKYTEYISRNKIFYEFLTTKTGLNVTDVNLAELVSEILSDASVNGCEMPNWVNESVWSLLQESTTQTYFYPFSTKRLLQLKAGYLIKYSNVYT</sequence>
<dbReference type="EMBL" id="NCKV01007443">
    <property type="protein sequence ID" value="RWS22972.1"/>
    <property type="molecule type" value="Genomic_DNA"/>
</dbReference>
<dbReference type="AlphaFoldDB" id="A0A443S604"/>
<keyword evidence="6" id="KW-1015">Disulfide bond</keyword>
<evidence type="ECO:0000256" key="1">
    <source>
        <dbReference type="ARBA" id="ARBA00000032"/>
    </source>
</evidence>
<evidence type="ECO:0000256" key="3">
    <source>
        <dbReference type="ARBA" id="ARBA00012646"/>
    </source>
</evidence>
<dbReference type="Gene3D" id="3.40.50.1240">
    <property type="entry name" value="Phosphoglycerate mutase-like"/>
    <property type="match status" value="1"/>
</dbReference>
<proteinExistence type="inferred from homology"/>
<dbReference type="CDD" id="cd07061">
    <property type="entry name" value="HP_HAP_like"/>
    <property type="match status" value="1"/>
</dbReference>
<dbReference type="InterPro" id="IPR029033">
    <property type="entry name" value="His_PPase_superfam"/>
</dbReference>
<dbReference type="EC" id="3.1.3.2" evidence="3"/>
<evidence type="ECO:0000256" key="4">
    <source>
        <dbReference type="ARBA" id="ARBA00022729"/>
    </source>
</evidence>
<dbReference type="PANTHER" id="PTHR11567:SF211">
    <property type="entry name" value="PROSTATIC ACID PHOSPHATASE"/>
    <property type="match status" value="1"/>
</dbReference>
<keyword evidence="7" id="KW-0325">Glycoprotein</keyword>
<dbReference type="InterPro" id="IPR000560">
    <property type="entry name" value="His_Pase_clade-2"/>
</dbReference>
<feature type="non-terminal residue" evidence="8">
    <location>
        <position position="1"/>
    </location>
</feature>
<dbReference type="GO" id="GO:0003993">
    <property type="term" value="F:acid phosphatase activity"/>
    <property type="evidence" value="ECO:0007669"/>
    <property type="project" value="UniProtKB-EC"/>
</dbReference>
<dbReference type="Proteomes" id="UP000288716">
    <property type="component" value="Unassembled WGS sequence"/>
</dbReference>
<accession>A0A443S604</accession>
<dbReference type="STRING" id="299467.A0A443S604"/>
<dbReference type="OrthoDB" id="6418769at2759"/>
<dbReference type="InterPro" id="IPR050645">
    <property type="entry name" value="Histidine_acid_phosphatase"/>
</dbReference>
<dbReference type="PANTHER" id="PTHR11567">
    <property type="entry name" value="ACID PHOSPHATASE-RELATED"/>
    <property type="match status" value="1"/>
</dbReference>
<comment type="catalytic activity">
    <reaction evidence="1">
        <text>a phosphate monoester + H2O = an alcohol + phosphate</text>
        <dbReference type="Rhea" id="RHEA:15017"/>
        <dbReference type="ChEBI" id="CHEBI:15377"/>
        <dbReference type="ChEBI" id="CHEBI:30879"/>
        <dbReference type="ChEBI" id="CHEBI:43474"/>
        <dbReference type="ChEBI" id="CHEBI:67140"/>
        <dbReference type="EC" id="3.1.3.2"/>
    </reaction>
</comment>
<keyword evidence="4" id="KW-0732">Signal</keyword>
<dbReference type="Pfam" id="PF00328">
    <property type="entry name" value="His_Phos_2"/>
    <property type="match status" value="1"/>
</dbReference>
<reference evidence="8 9" key="1">
    <citation type="journal article" date="2018" name="Gigascience">
        <title>Genomes of trombidid mites reveal novel predicted allergens and laterally-transferred genes associated with secondary metabolism.</title>
        <authorList>
            <person name="Dong X."/>
            <person name="Chaisiri K."/>
            <person name="Xia D."/>
            <person name="Armstrong S.D."/>
            <person name="Fang Y."/>
            <person name="Donnelly M.J."/>
            <person name="Kadowaki T."/>
            <person name="McGarry J.W."/>
            <person name="Darby A.C."/>
            <person name="Makepeace B.L."/>
        </authorList>
    </citation>
    <scope>NUCLEOTIDE SEQUENCE [LARGE SCALE GENOMIC DNA]</scope>
    <source>
        <strain evidence="8">UoL-UT</strain>
    </source>
</reference>
<comment type="similarity">
    <text evidence="2">Belongs to the histidine acid phosphatase family.</text>
</comment>
<gene>
    <name evidence="8" type="ORF">B4U80_10715</name>
</gene>
<evidence type="ECO:0000256" key="5">
    <source>
        <dbReference type="ARBA" id="ARBA00022801"/>
    </source>
</evidence>
<keyword evidence="5" id="KW-0378">Hydrolase</keyword>
<organism evidence="8 9">
    <name type="scientific">Leptotrombidium deliense</name>
    <dbReference type="NCBI Taxonomy" id="299467"/>
    <lineage>
        <taxon>Eukaryota</taxon>
        <taxon>Metazoa</taxon>
        <taxon>Ecdysozoa</taxon>
        <taxon>Arthropoda</taxon>
        <taxon>Chelicerata</taxon>
        <taxon>Arachnida</taxon>
        <taxon>Acari</taxon>
        <taxon>Acariformes</taxon>
        <taxon>Trombidiformes</taxon>
        <taxon>Prostigmata</taxon>
        <taxon>Anystina</taxon>
        <taxon>Parasitengona</taxon>
        <taxon>Trombiculoidea</taxon>
        <taxon>Trombiculidae</taxon>
        <taxon>Leptotrombidium</taxon>
    </lineage>
</organism>
<comment type="caution">
    <text evidence="8">The sequence shown here is derived from an EMBL/GenBank/DDBJ whole genome shotgun (WGS) entry which is preliminary data.</text>
</comment>
<dbReference type="SUPFAM" id="SSF53254">
    <property type="entry name" value="Phosphoglycerate mutase-like"/>
    <property type="match status" value="1"/>
</dbReference>
<name>A0A443S604_9ACAR</name>
<protein>
    <recommendedName>
        <fullName evidence="3">acid phosphatase</fullName>
        <ecNumber evidence="3">3.1.3.2</ecNumber>
    </recommendedName>
</protein>
<evidence type="ECO:0000313" key="8">
    <source>
        <dbReference type="EMBL" id="RWS22972.1"/>
    </source>
</evidence>